<accession>A0AAV7QND8</accession>
<gene>
    <name evidence="1" type="ORF">NDU88_007898</name>
</gene>
<keyword evidence="2" id="KW-1185">Reference proteome</keyword>
<dbReference type="EMBL" id="JANPWB010000010">
    <property type="protein sequence ID" value="KAJ1141570.1"/>
    <property type="molecule type" value="Genomic_DNA"/>
</dbReference>
<organism evidence="1 2">
    <name type="scientific">Pleurodeles waltl</name>
    <name type="common">Iberian ribbed newt</name>
    <dbReference type="NCBI Taxonomy" id="8319"/>
    <lineage>
        <taxon>Eukaryota</taxon>
        <taxon>Metazoa</taxon>
        <taxon>Chordata</taxon>
        <taxon>Craniata</taxon>
        <taxon>Vertebrata</taxon>
        <taxon>Euteleostomi</taxon>
        <taxon>Amphibia</taxon>
        <taxon>Batrachia</taxon>
        <taxon>Caudata</taxon>
        <taxon>Salamandroidea</taxon>
        <taxon>Salamandridae</taxon>
        <taxon>Pleurodelinae</taxon>
        <taxon>Pleurodeles</taxon>
    </lineage>
</organism>
<dbReference type="Proteomes" id="UP001066276">
    <property type="component" value="Chromosome 6"/>
</dbReference>
<evidence type="ECO:0000313" key="1">
    <source>
        <dbReference type="EMBL" id="KAJ1141570.1"/>
    </source>
</evidence>
<proteinExistence type="predicted"/>
<name>A0AAV7QND8_PLEWA</name>
<evidence type="ECO:0000313" key="2">
    <source>
        <dbReference type="Proteomes" id="UP001066276"/>
    </source>
</evidence>
<reference evidence="1" key="1">
    <citation type="journal article" date="2022" name="bioRxiv">
        <title>Sequencing and chromosome-scale assembly of the giantPleurodeles waltlgenome.</title>
        <authorList>
            <person name="Brown T."/>
            <person name="Elewa A."/>
            <person name="Iarovenko S."/>
            <person name="Subramanian E."/>
            <person name="Araus A.J."/>
            <person name="Petzold A."/>
            <person name="Susuki M."/>
            <person name="Suzuki K.-i.T."/>
            <person name="Hayashi T."/>
            <person name="Toyoda A."/>
            <person name="Oliveira C."/>
            <person name="Osipova E."/>
            <person name="Leigh N.D."/>
            <person name="Simon A."/>
            <person name="Yun M.H."/>
        </authorList>
    </citation>
    <scope>NUCLEOTIDE SEQUENCE</scope>
    <source>
        <strain evidence="1">20211129_DDA</strain>
        <tissue evidence="1">Liver</tissue>
    </source>
</reference>
<comment type="caution">
    <text evidence="1">The sequence shown here is derived from an EMBL/GenBank/DDBJ whole genome shotgun (WGS) entry which is preliminary data.</text>
</comment>
<protein>
    <submittedName>
        <fullName evidence="1">Uncharacterized protein</fullName>
    </submittedName>
</protein>
<dbReference type="AlphaFoldDB" id="A0AAV7QND8"/>
<sequence length="78" mass="8624">MGAEACGDPSECFSRSRTCETQNRALAHRAGKAHPSRADTWVWCIGAAPHRAQVSTEMPRENPRAVSEEMRLVVEETV</sequence>